<dbReference type="Pfam" id="PF17991">
    <property type="entry name" value="Thioredoxin_10"/>
    <property type="match status" value="1"/>
</dbReference>
<protein>
    <submittedName>
        <fullName evidence="2">Redoxin domain-containing protein</fullName>
    </submittedName>
</protein>
<organism evidence="2 3">
    <name type="scientific">Paractinoplanes globisporus</name>
    <dbReference type="NCBI Taxonomy" id="113565"/>
    <lineage>
        <taxon>Bacteria</taxon>
        <taxon>Bacillati</taxon>
        <taxon>Actinomycetota</taxon>
        <taxon>Actinomycetes</taxon>
        <taxon>Micromonosporales</taxon>
        <taxon>Micromonosporaceae</taxon>
        <taxon>Paractinoplanes</taxon>
    </lineage>
</organism>
<dbReference type="Proteomes" id="UP001602245">
    <property type="component" value="Unassembled WGS sequence"/>
</dbReference>
<dbReference type="InterPro" id="IPR041017">
    <property type="entry name" value="Thioredoxin_10"/>
</dbReference>
<dbReference type="Pfam" id="PF00578">
    <property type="entry name" value="AhpC-TSA"/>
    <property type="match status" value="1"/>
</dbReference>
<feature type="domain" description="Thioredoxin" evidence="1">
    <location>
        <begin position="1"/>
        <end position="138"/>
    </location>
</feature>
<dbReference type="EMBL" id="JBIAZU010000004">
    <property type="protein sequence ID" value="MFF5292225.1"/>
    <property type="molecule type" value="Genomic_DNA"/>
</dbReference>
<reference evidence="2 3" key="1">
    <citation type="submission" date="2024-10" db="EMBL/GenBank/DDBJ databases">
        <title>The Natural Products Discovery Center: Release of the First 8490 Sequenced Strains for Exploring Actinobacteria Biosynthetic Diversity.</title>
        <authorList>
            <person name="Kalkreuter E."/>
            <person name="Kautsar S.A."/>
            <person name="Yang D."/>
            <person name="Bader C.D."/>
            <person name="Teijaro C.N."/>
            <person name="Fluegel L."/>
            <person name="Davis C.M."/>
            <person name="Simpson J.R."/>
            <person name="Lauterbach L."/>
            <person name="Steele A.D."/>
            <person name="Gui C."/>
            <person name="Meng S."/>
            <person name="Li G."/>
            <person name="Viehrig K."/>
            <person name="Ye F."/>
            <person name="Su P."/>
            <person name="Kiefer A.F."/>
            <person name="Nichols A."/>
            <person name="Cepeda A.J."/>
            <person name="Yan W."/>
            <person name="Fan B."/>
            <person name="Jiang Y."/>
            <person name="Adhikari A."/>
            <person name="Zheng C.-J."/>
            <person name="Schuster L."/>
            <person name="Cowan T.M."/>
            <person name="Smanski M.J."/>
            <person name="Chevrette M.G."/>
            <person name="De Carvalho L.P.S."/>
            <person name="Shen B."/>
        </authorList>
    </citation>
    <scope>NUCLEOTIDE SEQUENCE [LARGE SCALE GENOMIC DNA]</scope>
    <source>
        <strain evidence="2 3">NPDC000087</strain>
    </source>
</reference>
<sequence>MTALPLDGATEWLDTRPDLHGRVVVVNFWTLTCINWIRQAPWIRAWARAYRDDGLVVVGVHTPEFSFEHDPALVRRAVRDRGLKHPIVIDNDSAIWTAFDNNYWPALYFADRDGVIRDFHIGEGPYAEPERTLQRLLGVDREPVTVAASGIEAPADWDHLRTPETYLVDGTRAAGTYLPFNRWGTAGEWSIGREKSVVDEPGGSLACHFRARDAHLVLSPGDRAEIPFQVFLDGEPPGAHHGTDVDEDGRGVLREGRLYHLIRQADGVREVTVEIAFLDAGAEAYAFSFG</sequence>
<dbReference type="PROSITE" id="PS51352">
    <property type="entry name" value="THIOREDOXIN_2"/>
    <property type="match status" value="1"/>
</dbReference>
<evidence type="ECO:0000259" key="1">
    <source>
        <dbReference type="PROSITE" id="PS51352"/>
    </source>
</evidence>
<dbReference type="Gene3D" id="3.40.30.10">
    <property type="entry name" value="Glutaredoxin"/>
    <property type="match status" value="1"/>
</dbReference>
<accession>A0ABW6WI61</accession>
<evidence type="ECO:0000313" key="2">
    <source>
        <dbReference type="EMBL" id="MFF5292225.1"/>
    </source>
</evidence>
<dbReference type="InterPro" id="IPR013766">
    <property type="entry name" value="Thioredoxin_domain"/>
</dbReference>
<evidence type="ECO:0000313" key="3">
    <source>
        <dbReference type="Proteomes" id="UP001602245"/>
    </source>
</evidence>
<dbReference type="InterPro" id="IPR050553">
    <property type="entry name" value="Thioredoxin_ResA/DsbE_sf"/>
</dbReference>
<proteinExistence type="predicted"/>
<name>A0ABW6WI61_9ACTN</name>
<dbReference type="RefSeq" id="WP_020510108.1">
    <property type="nucleotide sequence ID" value="NZ_JBIAZU010000004.1"/>
</dbReference>
<dbReference type="InterPro" id="IPR000866">
    <property type="entry name" value="AhpC/TSA"/>
</dbReference>
<dbReference type="PANTHER" id="PTHR42852">
    <property type="entry name" value="THIOL:DISULFIDE INTERCHANGE PROTEIN DSBE"/>
    <property type="match status" value="1"/>
</dbReference>
<comment type="caution">
    <text evidence="2">The sequence shown here is derived from an EMBL/GenBank/DDBJ whole genome shotgun (WGS) entry which is preliminary data.</text>
</comment>
<dbReference type="SUPFAM" id="SSF52833">
    <property type="entry name" value="Thioredoxin-like"/>
    <property type="match status" value="1"/>
</dbReference>
<dbReference type="PANTHER" id="PTHR42852:SF13">
    <property type="entry name" value="PROTEIN DIPZ"/>
    <property type="match status" value="1"/>
</dbReference>
<keyword evidence="3" id="KW-1185">Reference proteome</keyword>
<gene>
    <name evidence="2" type="ORF">ACFY35_22525</name>
</gene>
<dbReference type="InterPro" id="IPR036249">
    <property type="entry name" value="Thioredoxin-like_sf"/>
</dbReference>
<dbReference type="Gene3D" id="2.60.120.260">
    <property type="entry name" value="Galactose-binding domain-like"/>
    <property type="match status" value="1"/>
</dbReference>